<dbReference type="Gene3D" id="3.30.450.20">
    <property type="entry name" value="PAS domain"/>
    <property type="match status" value="1"/>
</dbReference>
<dbReference type="Proteomes" id="UP000229897">
    <property type="component" value="Chromosome"/>
</dbReference>
<dbReference type="PRINTS" id="PR00344">
    <property type="entry name" value="BCTRLSENSOR"/>
</dbReference>
<comment type="catalytic activity">
    <reaction evidence="1">
        <text>ATP + protein L-histidine = ADP + protein N-phospho-L-histidine.</text>
        <dbReference type="EC" id="2.7.13.3"/>
    </reaction>
</comment>
<feature type="domain" description="PAS" evidence="6">
    <location>
        <begin position="20"/>
        <end position="64"/>
    </location>
</feature>
<evidence type="ECO:0000313" key="8">
    <source>
        <dbReference type="EMBL" id="ATQ78188.1"/>
    </source>
</evidence>
<feature type="domain" description="Histidine kinase" evidence="5">
    <location>
        <begin position="230"/>
        <end position="482"/>
    </location>
</feature>
<dbReference type="CDD" id="cd00082">
    <property type="entry name" value="HisKA"/>
    <property type="match status" value="1"/>
</dbReference>
<keyword evidence="8" id="KW-0808">Transferase</keyword>
<dbReference type="OrthoDB" id="224978at2"/>
<protein>
    <recommendedName>
        <fullName evidence="2">histidine kinase</fullName>
        <ecNumber evidence="2">2.7.13.3</ecNumber>
    </recommendedName>
</protein>
<dbReference type="InterPro" id="IPR013656">
    <property type="entry name" value="PAS_4"/>
</dbReference>
<keyword evidence="3" id="KW-0597">Phosphoprotein</keyword>
<dbReference type="PANTHER" id="PTHR43065:SF50">
    <property type="entry name" value="HISTIDINE KINASE"/>
    <property type="match status" value="1"/>
</dbReference>
<evidence type="ECO:0000313" key="9">
    <source>
        <dbReference type="Proteomes" id="UP000229897"/>
    </source>
</evidence>
<dbReference type="SMART" id="SM00091">
    <property type="entry name" value="PAS"/>
    <property type="match status" value="1"/>
</dbReference>
<proteinExistence type="predicted"/>
<evidence type="ECO:0000256" key="3">
    <source>
        <dbReference type="ARBA" id="ARBA00022553"/>
    </source>
</evidence>
<dbReference type="EMBL" id="CP024608">
    <property type="protein sequence ID" value="ATQ78188.1"/>
    <property type="molecule type" value="Genomic_DNA"/>
</dbReference>
<dbReference type="Pfam" id="PF08448">
    <property type="entry name" value="PAS_4"/>
    <property type="match status" value="1"/>
</dbReference>
<dbReference type="InterPro" id="IPR000700">
    <property type="entry name" value="PAS-assoc_C"/>
</dbReference>
<name>A0A2D2DT84_9BURK</name>
<dbReference type="EC" id="2.7.13.3" evidence="2"/>
<evidence type="ECO:0000259" key="7">
    <source>
        <dbReference type="PROSITE" id="PS50113"/>
    </source>
</evidence>
<dbReference type="InterPro" id="IPR004358">
    <property type="entry name" value="Sig_transdc_His_kin-like_C"/>
</dbReference>
<dbReference type="InterPro" id="IPR000014">
    <property type="entry name" value="PAS"/>
</dbReference>
<dbReference type="InterPro" id="IPR005467">
    <property type="entry name" value="His_kinase_dom"/>
</dbReference>
<evidence type="ECO:0000256" key="1">
    <source>
        <dbReference type="ARBA" id="ARBA00000085"/>
    </source>
</evidence>
<dbReference type="PANTHER" id="PTHR43065">
    <property type="entry name" value="SENSOR HISTIDINE KINASE"/>
    <property type="match status" value="1"/>
</dbReference>
<dbReference type="InterPro" id="IPR036097">
    <property type="entry name" value="HisK_dim/P_sf"/>
</dbReference>
<dbReference type="CDD" id="cd00130">
    <property type="entry name" value="PAS"/>
    <property type="match status" value="1"/>
</dbReference>
<feature type="domain" description="PAC" evidence="7">
    <location>
        <begin position="105"/>
        <end position="157"/>
    </location>
</feature>
<dbReference type="SUPFAM" id="SSF55874">
    <property type="entry name" value="ATPase domain of HSP90 chaperone/DNA topoisomerase II/histidine kinase"/>
    <property type="match status" value="1"/>
</dbReference>
<dbReference type="KEGG" id="mass:CR152_29520"/>
<sequence length="492" mass="54014">MPNREHPFHTSLPAADGGGGRIALSELLDGHPVATFVIDHEHTITHWNKACEHLLGWSTEAMIGTRNHGVAFYAHERQMLSDMIVSGDGTGLAAHRQSALIPGAYETEGFFENLGVGGHWLHFTAAPLRDASGQVVGAIETMRDVTERRVAENALRRAHDNLEHLIEKRTAQLAEANERLEDDLRQRQIADAELRAKHLALTELNAKLSMAQEQLVQSEKLASIGQLAAGVAHEINNPIGYIFSNFGTLQSYLDQLFDMLHVYQEAETEASPETAARLAAMRKTLDLDFLREDIPVLMSESKEGIVRVRHIVQDLKDFSRVDANQDWVWANVHGGIDSTLNIVSNEVKYKADVVKQYGAIPDIECLPSQVNQVIMNLVVNAAHAMSERRGTITVRTGTSQGLEAGPEGEQVWIEVADNGGGIARENLSRIFDPFFTTKPVGKGTGLGLSLAYGIIQKHRGSIDVDSEVGRGTTFRIVLPVRQTTVASEEPSP</sequence>
<evidence type="ECO:0000259" key="5">
    <source>
        <dbReference type="PROSITE" id="PS50109"/>
    </source>
</evidence>
<evidence type="ECO:0000259" key="6">
    <source>
        <dbReference type="PROSITE" id="PS50112"/>
    </source>
</evidence>
<evidence type="ECO:0000256" key="2">
    <source>
        <dbReference type="ARBA" id="ARBA00012438"/>
    </source>
</evidence>
<reference evidence="8" key="1">
    <citation type="submission" date="2017-10" db="EMBL/GenBank/DDBJ databases">
        <title>Massilia psychrophilum sp. nov., a novel purple-pigmented bacterium isolated from Tianshan glacier, Xinjiang Municipality, China.</title>
        <authorList>
            <person name="Wang H."/>
        </authorList>
    </citation>
    <scope>NUCLEOTIDE SEQUENCE [LARGE SCALE GENOMIC DNA]</scope>
    <source>
        <strain evidence="8">B2</strain>
    </source>
</reference>
<dbReference type="AlphaFoldDB" id="A0A2D2DT84"/>
<accession>A0A2D2DT84</accession>
<keyword evidence="4" id="KW-0175">Coiled coil</keyword>
<dbReference type="Gene3D" id="3.30.565.10">
    <property type="entry name" value="Histidine kinase-like ATPase, C-terminal domain"/>
    <property type="match status" value="1"/>
</dbReference>
<evidence type="ECO:0000256" key="4">
    <source>
        <dbReference type="SAM" id="Coils"/>
    </source>
</evidence>
<keyword evidence="9" id="KW-1185">Reference proteome</keyword>
<dbReference type="Gene3D" id="1.10.287.130">
    <property type="match status" value="1"/>
</dbReference>
<dbReference type="SUPFAM" id="SSF47384">
    <property type="entry name" value="Homodimeric domain of signal transducing histidine kinase"/>
    <property type="match status" value="1"/>
</dbReference>
<dbReference type="InterPro" id="IPR003661">
    <property type="entry name" value="HisK_dim/P_dom"/>
</dbReference>
<dbReference type="NCBIfam" id="TIGR00229">
    <property type="entry name" value="sensory_box"/>
    <property type="match status" value="1"/>
</dbReference>
<dbReference type="RefSeq" id="WP_099880978.1">
    <property type="nucleotide sequence ID" value="NZ_CP024608.1"/>
</dbReference>
<dbReference type="InterPro" id="IPR035965">
    <property type="entry name" value="PAS-like_dom_sf"/>
</dbReference>
<gene>
    <name evidence="8" type="ORF">CR152_29520</name>
</gene>
<dbReference type="SMART" id="SM00387">
    <property type="entry name" value="HATPase_c"/>
    <property type="match status" value="1"/>
</dbReference>
<keyword evidence="8" id="KW-0418">Kinase</keyword>
<dbReference type="PROSITE" id="PS50112">
    <property type="entry name" value="PAS"/>
    <property type="match status" value="1"/>
</dbReference>
<dbReference type="GO" id="GO:0000155">
    <property type="term" value="F:phosphorelay sensor kinase activity"/>
    <property type="evidence" value="ECO:0007669"/>
    <property type="project" value="InterPro"/>
</dbReference>
<dbReference type="InterPro" id="IPR003594">
    <property type="entry name" value="HATPase_dom"/>
</dbReference>
<dbReference type="PROSITE" id="PS50113">
    <property type="entry name" value="PAC"/>
    <property type="match status" value="1"/>
</dbReference>
<dbReference type="Pfam" id="PF02518">
    <property type="entry name" value="HATPase_c"/>
    <property type="match status" value="1"/>
</dbReference>
<feature type="coiled-coil region" evidence="4">
    <location>
        <begin position="148"/>
        <end position="221"/>
    </location>
</feature>
<dbReference type="SUPFAM" id="SSF55785">
    <property type="entry name" value="PYP-like sensor domain (PAS domain)"/>
    <property type="match status" value="1"/>
</dbReference>
<dbReference type="PROSITE" id="PS50109">
    <property type="entry name" value="HIS_KIN"/>
    <property type="match status" value="1"/>
</dbReference>
<organism evidence="8 9">
    <name type="scientific">Massilia violaceinigra</name>
    <dbReference type="NCBI Taxonomy" id="2045208"/>
    <lineage>
        <taxon>Bacteria</taxon>
        <taxon>Pseudomonadati</taxon>
        <taxon>Pseudomonadota</taxon>
        <taxon>Betaproteobacteria</taxon>
        <taxon>Burkholderiales</taxon>
        <taxon>Oxalobacteraceae</taxon>
        <taxon>Telluria group</taxon>
        <taxon>Massilia</taxon>
    </lineage>
</organism>
<dbReference type="InterPro" id="IPR036890">
    <property type="entry name" value="HATPase_C_sf"/>
</dbReference>